<evidence type="ECO:0000313" key="2">
    <source>
        <dbReference type="EMBL" id="EIE41486.1"/>
    </source>
</evidence>
<protein>
    <submittedName>
        <fullName evidence="2">Protein phosphatase</fullName>
    </submittedName>
</protein>
<dbReference type="InterPro" id="IPR036457">
    <property type="entry name" value="PPM-type-like_dom_sf"/>
</dbReference>
<dbReference type="PROSITE" id="PS51746">
    <property type="entry name" value="PPM_2"/>
    <property type="match status" value="1"/>
</dbReference>
<evidence type="ECO:0000313" key="3">
    <source>
        <dbReference type="Proteomes" id="UP000006229"/>
    </source>
</evidence>
<dbReference type="PANTHER" id="PTHR13832">
    <property type="entry name" value="PROTEIN PHOSPHATASE 2C"/>
    <property type="match status" value="1"/>
</dbReference>
<name>I1A4R5_9BACT</name>
<dbReference type="GO" id="GO:0004722">
    <property type="term" value="F:protein serine/threonine phosphatase activity"/>
    <property type="evidence" value="ECO:0007669"/>
    <property type="project" value="InterPro"/>
</dbReference>
<comment type="caution">
    <text evidence="2">The sequence shown here is derived from an EMBL/GenBank/DDBJ whole genome shotgun (WGS) entry which is preliminary data.</text>
</comment>
<dbReference type="AlphaFoldDB" id="I1A4R5"/>
<dbReference type="EMBL" id="AJFU01000006">
    <property type="protein sequence ID" value="EIE41486.1"/>
    <property type="molecule type" value="Genomic_DNA"/>
</dbReference>
<dbReference type="Proteomes" id="UP000006229">
    <property type="component" value="Unassembled WGS sequence"/>
</dbReference>
<feature type="domain" description="PPM-type phosphatase" evidence="1">
    <location>
        <begin position="3"/>
        <end position="247"/>
    </location>
</feature>
<proteinExistence type="predicted"/>
<dbReference type="SMART" id="SM00332">
    <property type="entry name" value="PP2Cc"/>
    <property type="match status" value="1"/>
</dbReference>
<organism evidence="2 3">
    <name type="scientific">Mycoplasmopsis canis UFG4</name>
    <dbReference type="NCBI Taxonomy" id="1131455"/>
    <lineage>
        <taxon>Bacteria</taxon>
        <taxon>Bacillati</taxon>
        <taxon>Mycoplasmatota</taxon>
        <taxon>Mycoplasmoidales</taxon>
        <taxon>Metamycoplasmataceae</taxon>
        <taxon>Mycoplasmopsis</taxon>
    </lineage>
</organism>
<evidence type="ECO:0000259" key="1">
    <source>
        <dbReference type="PROSITE" id="PS51746"/>
    </source>
</evidence>
<dbReference type="InterPro" id="IPR015655">
    <property type="entry name" value="PP2C"/>
</dbReference>
<gene>
    <name evidence="2" type="ORF">MCANUFG4_03295</name>
</gene>
<dbReference type="Gene3D" id="3.60.40.10">
    <property type="entry name" value="PPM-type phosphatase domain"/>
    <property type="match status" value="1"/>
</dbReference>
<dbReference type="RefSeq" id="WP_004796046.1">
    <property type="nucleotide sequence ID" value="NZ_AJFU01000006.1"/>
</dbReference>
<dbReference type="SMART" id="SM00331">
    <property type="entry name" value="PP2C_SIG"/>
    <property type="match status" value="1"/>
</dbReference>
<dbReference type="CDD" id="cd00143">
    <property type="entry name" value="PP2Cc"/>
    <property type="match status" value="1"/>
</dbReference>
<dbReference type="PATRIC" id="fig|1131455.3.peg.661"/>
<dbReference type="Pfam" id="PF00481">
    <property type="entry name" value="PP2C"/>
    <property type="match status" value="1"/>
</dbReference>
<accession>I1A4R5</accession>
<dbReference type="InterPro" id="IPR001932">
    <property type="entry name" value="PPM-type_phosphatase-like_dom"/>
</dbReference>
<reference evidence="2 3" key="1">
    <citation type="journal article" date="2012" name="J. Bacteriol.">
        <title>Genome annotation of five Mycoplasma canis strains.</title>
        <authorList>
            <person name="Brown D.R."/>
            <person name="May M."/>
            <person name="Michaels D.L."/>
            <person name="Barbet A.F."/>
        </authorList>
    </citation>
    <scope>NUCLEOTIDE SEQUENCE [LARGE SCALE GENOMIC DNA]</scope>
    <source>
        <strain evidence="2 3">UFG4</strain>
    </source>
</reference>
<keyword evidence="3" id="KW-1185">Reference proteome</keyword>
<dbReference type="SUPFAM" id="SSF81606">
    <property type="entry name" value="PP2C-like"/>
    <property type="match status" value="1"/>
</dbReference>
<dbReference type="PANTHER" id="PTHR13832:SF860">
    <property type="entry name" value="PROTEIN PHOSPHATASE PHPP"/>
    <property type="match status" value="1"/>
</dbReference>
<dbReference type="OrthoDB" id="9801841at2"/>
<sequence length="251" mass="28861">MIKLSSISEKGNVRSNNEDRVGYFINKNIYLGILCDGMGGHKNGDIAANTALNMLAIDFMNSFKYINKDSVKEFVHSSFSNIKNELKKISSMNPDKKNMGTTVVAFIYNEKEKQLNVFYSGDSRCYILKRNNELIQVTRDHNLMNRWIDEGIDPKIDESMPIYRFLTSAVGANLETRVDFITIDDVEKNELHKVLLTSDGIHEFLSNDDIHFILSRNEEPNYIMQKFIEKAIIMESTDNMSAVLMEINNEY</sequence>